<keyword evidence="3" id="KW-1185">Reference proteome</keyword>
<accession>A0ABS1LZW2</accession>
<comment type="caution">
    <text evidence="2">The sequence shown here is derived from an EMBL/GenBank/DDBJ whole genome shotgun (WGS) entry which is preliminary data.</text>
</comment>
<dbReference type="InterPro" id="IPR024072">
    <property type="entry name" value="DHFR-like_dom_sf"/>
</dbReference>
<dbReference type="RefSeq" id="WP_201944267.1">
    <property type="nucleotide sequence ID" value="NZ_JAERRJ010000002.1"/>
</dbReference>
<dbReference type="InterPro" id="IPR002734">
    <property type="entry name" value="RibDG_C"/>
</dbReference>
<dbReference type="InterPro" id="IPR050765">
    <property type="entry name" value="Riboflavin_Biosynth_HTPR"/>
</dbReference>
<organism evidence="2 3">
    <name type="scientific">Nocardia acididurans</name>
    <dbReference type="NCBI Taxonomy" id="2802282"/>
    <lineage>
        <taxon>Bacteria</taxon>
        <taxon>Bacillati</taxon>
        <taxon>Actinomycetota</taxon>
        <taxon>Actinomycetes</taxon>
        <taxon>Mycobacteriales</taxon>
        <taxon>Nocardiaceae</taxon>
        <taxon>Nocardia</taxon>
    </lineage>
</organism>
<dbReference type="PANTHER" id="PTHR38011:SF12">
    <property type="entry name" value="BIFUNCTIONAL DEAMINASE-REDUCTASE DOMAIN PROTEIN"/>
    <property type="match status" value="1"/>
</dbReference>
<protein>
    <submittedName>
        <fullName evidence="2">Dihydrofolate reductase family protein</fullName>
    </submittedName>
</protein>
<dbReference type="Gene3D" id="3.40.430.10">
    <property type="entry name" value="Dihydrofolate Reductase, subunit A"/>
    <property type="match status" value="1"/>
</dbReference>
<gene>
    <name evidence="2" type="ORF">JK358_05270</name>
</gene>
<proteinExistence type="predicted"/>
<feature type="domain" description="Bacterial bifunctional deaminase-reductase C-terminal" evidence="1">
    <location>
        <begin position="3"/>
        <end position="170"/>
    </location>
</feature>
<reference evidence="2 3" key="1">
    <citation type="submission" date="2021-01" db="EMBL/GenBank/DDBJ databases">
        <title>WGS of actinomycetes isolated from Thailand.</title>
        <authorList>
            <person name="Thawai C."/>
        </authorList>
    </citation>
    <scope>NUCLEOTIDE SEQUENCE [LARGE SCALE GENOMIC DNA]</scope>
    <source>
        <strain evidence="2 3">LPG 2</strain>
    </source>
</reference>
<dbReference type="Pfam" id="PF01872">
    <property type="entry name" value="RibD_C"/>
    <property type="match status" value="1"/>
</dbReference>
<evidence type="ECO:0000313" key="3">
    <source>
        <dbReference type="Proteomes" id="UP000602198"/>
    </source>
</evidence>
<evidence type="ECO:0000313" key="2">
    <source>
        <dbReference type="EMBL" id="MBL1073796.1"/>
    </source>
</evidence>
<dbReference type="EMBL" id="JAERRJ010000002">
    <property type="protein sequence ID" value="MBL1073796.1"/>
    <property type="molecule type" value="Genomic_DNA"/>
</dbReference>
<dbReference type="PANTHER" id="PTHR38011">
    <property type="entry name" value="DIHYDROFOLATE REDUCTASE FAMILY PROTEIN (AFU_ORTHOLOGUE AFUA_8G06820)"/>
    <property type="match status" value="1"/>
</dbReference>
<evidence type="ECO:0000259" key="1">
    <source>
        <dbReference type="Pfam" id="PF01872"/>
    </source>
</evidence>
<dbReference type="SUPFAM" id="SSF53597">
    <property type="entry name" value="Dihydrofolate reductase-like"/>
    <property type="match status" value="1"/>
</dbReference>
<sequence>MSKVITGATMSLDGYIAGPGESGFEHLFAWYESGDVTFESTHPEIPFTLSETNAAFLHELTDSTGACVVGRHLFDITDGWGGIHPMNVPIVVVTHRVPEQWIAEHPGAPFTFVTEGVKAAVDTAKQLAGEQNVAVNGGTMARQALQAGLIDELWVSIAPVLLGDGTPLIGHFDGAPVVLEDPVVTAGERATHLRYRLR</sequence>
<dbReference type="Proteomes" id="UP000602198">
    <property type="component" value="Unassembled WGS sequence"/>
</dbReference>
<name>A0ABS1LZW2_9NOCA</name>